<dbReference type="PROSITE" id="PS50988">
    <property type="entry name" value="TROVE"/>
    <property type="match status" value="1"/>
</dbReference>
<comment type="similarity">
    <text evidence="2">Belongs to the Ro 60 kDa family.</text>
</comment>
<evidence type="ECO:0000256" key="3">
    <source>
        <dbReference type="ARBA" id="ARBA00022490"/>
    </source>
</evidence>
<keyword evidence="10" id="KW-1185">Reference proteome</keyword>
<evidence type="ECO:0000313" key="9">
    <source>
        <dbReference type="EMBL" id="EPX58653.1"/>
    </source>
</evidence>
<comment type="subcellular location">
    <subcellularLocation>
        <location evidence="1">Cytoplasm</location>
    </subcellularLocation>
</comment>
<feature type="region of interest" description="Disordered" evidence="7">
    <location>
        <begin position="1"/>
        <end position="40"/>
    </location>
</feature>
<name>S9QPZ5_CYSF2</name>
<keyword evidence="3" id="KW-0963">Cytoplasm</keyword>
<comment type="caution">
    <text evidence="9">The sequence shown here is derived from an EMBL/GenBank/DDBJ whole genome shotgun (WGS) entry which is preliminary data.</text>
</comment>
<organism evidence="9 10">
    <name type="scientific">Cystobacter fuscus (strain ATCC 25194 / DSM 2262 / NBRC 100088 / M29)</name>
    <dbReference type="NCBI Taxonomy" id="1242864"/>
    <lineage>
        <taxon>Bacteria</taxon>
        <taxon>Pseudomonadati</taxon>
        <taxon>Myxococcota</taxon>
        <taxon>Myxococcia</taxon>
        <taxon>Myxococcales</taxon>
        <taxon>Cystobacterineae</taxon>
        <taxon>Archangiaceae</taxon>
        <taxon>Cystobacter</taxon>
    </lineage>
</organism>
<dbReference type="PANTHER" id="PTHR14202:SF0">
    <property type="entry name" value="RNA-BINDING PROTEIN RO60"/>
    <property type="match status" value="1"/>
</dbReference>
<feature type="domain" description="TROVE" evidence="8">
    <location>
        <begin position="38"/>
        <end position="344"/>
    </location>
</feature>
<accession>S9QPZ5</accession>
<dbReference type="Pfam" id="PF25045">
    <property type="entry name" value="vWA_Ro60"/>
    <property type="match status" value="1"/>
</dbReference>
<dbReference type="GO" id="GO:0046872">
    <property type="term" value="F:metal ion binding"/>
    <property type="evidence" value="ECO:0007669"/>
    <property type="project" value="UniProtKB-KW"/>
</dbReference>
<dbReference type="InterPro" id="IPR036465">
    <property type="entry name" value="vWFA_dom_sf"/>
</dbReference>
<evidence type="ECO:0000256" key="6">
    <source>
        <dbReference type="ARBA" id="ARBA00023274"/>
    </source>
</evidence>
<dbReference type="InterPro" id="IPR008858">
    <property type="entry name" value="TROVE_dom"/>
</dbReference>
<dbReference type="AlphaFoldDB" id="S9QPZ5"/>
<dbReference type="SUPFAM" id="SSF140864">
    <property type="entry name" value="TROVE domain-like"/>
    <property type="match status" value="1"/>
</dbReference>
<dbReference type="InterPro" id="IPR040322">
    <property type="entry name" value="TROVE2"/>
</dbReference>
<evidence type="ECO:0000256" key="7">
    <source>
        <dbReference type="SAM" id="MobiDB-lite"/>
    </source>
</evidence>
<evidence type="ECO:0000256" key="5">
    <source>
        <dbReference type="ARBA" id="ARBA00022884"/>
    </source>
</evidence>
<dbReference type="GO" id="GO:1990904">
    <property type="term" value="C:ribonucleoprotein complex"/>
    <property type="evidence" value="ECO:0007669"/>
    <property type="project" value="UniProtKB-KW"/>
</dbReference>
<evidence type="ECO:0000313" key="10">
    <source>
        <dbReference type="Proteomes" id="UP000011682"/>
    </source>
</evidence>
<proteinExistence type="inferred from homology"/>
<evidence type="ECO:0000259" key="8">
    <source>
        <dbReference type="PROSITE" id="PS50988"/>
    </source>
</evidence>
<dbReference type="EMBL" id="ANAH02000023">
    <property type="protein sequence ID" value="EPX58653.1"/>
    <property type="molecule type" value="Genomic_DNA"/>
</dbReference>
<evidence type="ECO:0000256" key="4">
    <source>
        <dbReference type="ARBA" id="ARBA00022723"/>
    </source>
</evidence>
<sequence length="536" mass="59414">MDGPPERRPGTPDAQGKGMANLSLFQTPRGPAMPRPDALNEEGAPAFAFTPRHALAQYAATGCLNGTFYAAAEVQLDQLLALSGQVEPEFVARTALYCRHRGYMKDTPALLCAVLSVLGPELLPRVFPRVIDNGRMLRTFVQIMRSGLVARRSLGSLPKRLVREWLEARDENTLFRDSVGQSPSLADIIRMVHPKPKTAQREAFYGYLLGRPHAREALPALVAHYEDFKARPTSREVPEVPFQLLTSLPLKTEAWVRIAQGASWQMTRMNLNTFARHGVFKQQGMEKMIARRLADPAEVRRARVFPYQLLATWRAVGRAVPARVRDAVEEAMEVAIENVPRVEGRAYVCVDVSGSMQSPVTGHREGATTAVRCVDVAALMAAAMLRRNPGTQVVPFEHDVVPLALQARDSVMTNAQRLAAVGGGGTNCSAPLAWLNARQAKGELVVFVSDNESWVDARAGVGTETLRQWELFRRRNPNARLVCIDLQPYRTTQAPEREDIINVGGFSDVVFELMSDFTRNGLDARRWVKSIESTEL</sequence>
<protein>
    <submittedName>
        <fullName evidence="9">Ribonucleoprotein related-protein TROVE domain protein</fullName>
    </submittedName>
</protein>
<keyword evidence="5" id="KW-0694">RNA-binding</keyword>
<keyword evidence="4" id="KW-0479">Metal-binding</keyword>
<feature type="compositionally biased region" description="Basic and acidic residues" evidence="7">
    <location>
        <begin position="1"/>
        <end position="10"/>
    </location>
</feature>
<dbReference type="InterPro" id="IPR037214">
    <property type="entry name" value="TROVE_dom_sf"/>
</dbReference>
<dbReference type="Gene3D" id="3.40.50.410">
    <property type="entry name" value="von Willebrand factor, type A domain"/>
    <property type="match status" value="1"/>
</dbReference>
<reference evidence="9" key="1">
    <citation type="submission" date="2013-05" db="EMBL/GenBank/DDBJ databases">
        <title>Genome assembly of Cystobacter fuscus DSM 2262.</title>
        <authorList>
            <person name="Sharma G."/>
            <person name="Khatri I."/>
            <person name="Kaur C."/>
            <person name="Mayilraj S."/>
            <person name="Subramanian S."/>
        </authorList>
    </citation>
    <scope>NUCLEOTIDE SEQUENCE [LARGE SCALE GENOMIC DNA]</scope>
    <source>
        <strain evidence="9">DSM 2262</strain>
    </source>
</reference>
<dbReference type="Proteomes" id="UP000011682">
    <property type="component" value="Unassembled WGS sequence"/>
</dbReference>
<evidence type="ECO:0000256" key="1">
    <source>
        <dbReference type="ARBA" id="ARBA00004496"/>
    </source>
</evidence>
<evidence type="ECO:0000256" key="2">
    <source>
        <dbReference type="ARBA" id="ARBA00007814"/>
    </source>
</evidence>
<dbReference type="eggNOG" id="COG2425">
    <property type="taxonomic scope" value="Bacteria"/>
</dbReference>
<keyword evidence="6 9" id="KW-0687">Ribonucleoprotein</keyword>
<dbReference type="InterPro" id="IPR056800">
    <property type="entry name" value="vWA_Ro60"/>
</dbReference>
<dbReference type="SUPFAM" id="SSF53300">
    <property type="entry name" value="vWA-like"/>
    <property type="match status" value="1"/>
</dbReference>
<dbReference type="GO" id="GO:0003723">
    <property type="term" value="F:RNA binding"/>
    <property type="evidence" value="ECO:0007669"/>
    <property type="project" value="UniProtKB-KW"/>
</dbReference>
<dbReference type="PANTHER" id="PTHR14202">
    <property type="entry name" value="60 KDA RIBONUCLEOPROTEIN SSA/RO"/>
    <property type="match status" value="1"/>
</dbReference>
<dbReference type="GO" id="GO:0005737">
    <property type="term" value="C:cytoplasm"/>
    <property type="evidence" value="ECO:0007669"/>
    <property type="project" value="UniProtKB-SubCell"/>
</dbReference>
<gene>
    <name evidence="9" type="ORF">D187_003851</name>
</gene>